<evidence type="ECO:0000313" key="2">
    <source>
        <dbReference type="EMBL" id="CAE8596419.1"/>
    </source>
</evidence>
<keyword evidence="3" id="KW-1185">Reference proteome</keyword>
<organism evidence="2 3">
    <name type="scientific">Polarella glacialis</name>
    <name type="common">Dinoflagellate</name>
    <dbReference type="NCBI Taxonomy" id="89957"/>
    <lineage>
        <taxon>Eukaryota</taxon>
        <taxon>Sar</taxon>
        <taxon>Alveolata</taxon>
        <taxon>Dinophyceae</taxon>
        <taxon>Suessiales</taxon>
        <taxon>Suessiaceae</taxon>
        <taxon>Polarella</taxon>
    </lineage>
</organism>
<reference evidence="2" key="1">
    <citation type="submission" date="2021-02" db="EMBL/GenBank/DDBJ databases">
        <authorList>
            <person name="Dougan E. K."/>
            <person name="Rhodes N."/>
            <person name="Thang M."/>
            <person name="Chan C."/>
        </authorList>
    </citation>
    <scope>NUCLEOTIDE SEQUENCE</scope>
</reference>
<evidence type="ECO:0000313" key="3">
    <source>
        <dbReference type="Proteomes" id="UP000654075"/>
    </source>
</evidence>
<gene>
    <name evidence="2" type="ORF">PGLA1383_LOCUS14885</name>
</gene>
<proteinExistence type="predicted"/>
<dbReference type="Proteomes" id="UP000654075">
    <property type="component" value="Unassembled WGS sequence"/>
</dbReference>
<comment type="caution">
    <text evidence="2">The sequence shown here is derived from an EMBL/GenBank/DDBJ whole genome shotgun (WGS) entry which is preliminary data.</text>
</comment>
<feature type="region of interest" description="Disordered" evidence="1">
    <location>
        <begin position="200"/>
        <end position="224"/>
    </location>
</feature>
<protein>
    <submittedName>
        <fullName evidence="2">Uncharacterized protein</fullName>
    </submittedName>
</protein>
<evidence type="ECO:0000256" key="1">
    <source>
        <dbReference type="SAM" id="MobiDB-lite"/>
    </source>
</evidence>
<name>A0A813EFJ0_POLGL</name>
<feature type="non-terminal residue" evidence="2">
    <location>
        <position position="299"/>
    </location>
</feature>
<feature type="non-terminal residue" evidence="2">
    <location>
        <position position="1"/>
    </location>
</feature>
<dbReference type="AlphaFoldDB" id="A0A813EFJ0"/>
<sequence>LAADAGRGLAPAPRALRDLSSLSSFLAAYGCSTAPGTAGWEELDTDLTSRRASGRSGGVVRCQYHSQHCPGCGLRCGCCKPGLRRKGNLPGAAALGTTTCFPALADAMVLDATLQPEVVAQQEEKDRYVAILIGGTTEAEWRQLGTVDIDNSMCDLFAWLSDRGLCAACVDAVAGVLLEMRSMASGACTCGQCLSKDADKKKHNKAPAPPLPLSWGKPRSSGEPPELLRVQGRLRAICGIYRIQPQTLNGRAVYKKDRSEAYLLYTSLKDWMFSGRADAGGSRCEGWAYVTDPAESPDE</sequence>
<accession>A0A813EFJ0</accession>
<dbReference type="EMBL" id="CAJNNV010008571">
    <property type="protein sequence ID" value="CAE8596419.1"/>
    <property type="molecule type" value="Genomic_DNA"/>
</dbReference>
<dbReference type="OrthoDB" id="10499307at2759"/>